<proteinExistence type="predicted"/>
<name>A0ABP0MN89_9DINO</name>
<evidence type="ECO:0000256" key="1">
    <source>
        <dbReference type="SAM" id="MobiDB-lite"/>
    </source>
</evidence>
<reference evidence="2 3" key="1">
    <citation type="submission" date="2024-02" db="EMBL/GenBank/DDBJ databases">
        <authorList>
            <person name="Chen Y."/>
            <person name="Shah S."/>
            <person name="Dougan E. K."/>
            <person name="Thang M."/>
            <person name="Chan C."/>
        </authorList>
    </citation>
    <scope>NUCLEOTIDE SEQUENCE [LARGE SCALE GENOMIC DNA]</scope>
</reference>
<feature type="region of interest" description="Disordered" evidence="1">
    <location>
        <begin position="1"/>
        <end position="34"/>
    </location>
</feature>
<dbReference type="Proteomes" id="UP001642484">
    <property type="component" value="Unassembled WGS sequence"/>
</dbReference>
<feature type="non-terminal residue" evidence="2">
    <location>
        <position position="129"/>
    </location>
</feature>
<gene>
    <name evidence="2" type="ORF">CCMP2556_LOCUS26400</name>
</gene>
<accession>A0ABP0MN89</accession>
<evidence type="ECO:0000313" key="3">
    <source>
        <dbReference type="Proteomes" id="UP001642484"/>
    </source>
</evidence>
<feature type="compositionally biased region" description="Acidic residues" evidence="1">
    <location>
        <begin position="15"/>
        <end position="29"/>
    </location>
</feature>
<organism evidence="2 3">
    <name type="scientific">Durusdinium trenchii</name>
    <dbReference type="NCBI Taxonomy" id="1381693"/>
    <lineage>
        <taxon>Eukaryota</taxon>
        <taxon>Sar</taxon>
        <taxon>Alveolata</taxon>
        <taxon>Dinophyceae</taxon>
        <taxon>Suessiales</taxon>
        <taxon>Symbiodiniaceae</taxon>
        <taxon>Durusdinium</taxon>
    </lineage>
</organism>
<dbReference type="EMBL" id="CAXAMN010018336">
    <property type="protein sequence ID" value="CAK9052297.1"/>
    <property type="molecule type" value="Genomic_DNA"/>
</dbReference>
<keyword evidence="3" id="KW-1185">Reference proteome</keyword>
<protein>
    <submittedName>
        <fullName evidence="2">Uncharacterized protein</fullName>
    </submittedName>
</protein>
<sequence>MYAQPVPVRGADNQEQPEEVSSEEEDADTDPTYLVPQGHGRFALRWSRLATAADYLVPQGHGRFALRWSRLATAADNFAKGNAQTESTTVSSWLTSGLEIAMSRMGWFLLSSGQELTRLSATELLRYFH</sequence>
<evidence type="ECO:0000313" key="2">
    <source>
        <dbReference type="EMBL" id="CAK9052297.1"/>
    </source>
</evidence>
<comment type="caution">
    <text evidence="2">The sequence shown here is derived from an EMBL/GenBank/DDBJ whole genome shotgun (WGS) entry which is preliminary data.</text>
</comment>